<dbReference type="RefSeq" id="WP_163915223.1">
    <property type="nucleotide sequence ID" value="NZ_JAAGWD010000004.1"/>
</dbReference>
<evidence type="ECO:0000313" key="2">
    <source>
        <dbReference type="Proteomes" id="UP000474777"/>
    </source>
</evidence>
<accession>A0A6B3LN52</accession>
<reference evidence="1 2" key="1">
    <citation type="submission" date="2020-02" db="EMBL/GenBank/DDBJ databases">
        <authorList>
            <person name="Kim M.K."/>
        </authorList>
    </citation>
    <scope>NUCLEOTIDE SEQUENCE [LARGE SCALE GENOMIC DNA]</scope>
    <source>
        <strain evidence="1 2">BT327</strain>
    </source>
</reference>
<evidence type="ECO:0000313" key="1">
    <source>
        <dbReference type="EMBL" id="NEM98342.1"/>
    </source>
</evidence>
<name>A0A6B3LN52_9BACT</name>
<protein>
    <submittedName>
        <fullName evidence="1">Uncharacterized protein</fullName>
    </submittedName>
</protein>
<comment type="caution">
    <text evidence="1">The sequence shown here is derived from an EMBL/GenBank/DDBJ whole genome shotgun (WGS) entry which is preliminary data.</text>
</comment>
<organism evidence="1 2">
    <name type="scientific">Pontibacter burrus</name>
    <dbReference type="NCBI Taxonomy" id="2704466"/>
    <lineage>
        <taxon>Bacteria</taxon>
        <taxon>Pseudomonadati</taxon>
        <taxon>Bacteroidota</taxon>
        <taxon>Cytophagia</taxon>
        <taxon>Cytophagales</taxon>
        <taxon>Hymenobacteraceae</taxon>
        <taxon>Pontibacter</taxon>
    </lineage>
</organism>
<dbReference type="Proteomes" id="UP000474777">
    <property type="component" value="Unassembled WGS sequence"/>
</dbReference>
<keyword evidence="2" id="KW-1185">Reference proteome</keyword>
<dbReference type="PROSITE" id="PS51257">
    <property type="entry name" value="PROKAR_LIPOPROTEIN"/>
    <property type="match status" value="1"/>
</dbReference>
<dbReference type="AlphaFoldDB" id="A0A6B3LN52"/>
<sequence length="550" mass="62556">MVHKTAVSINKTLQVHRLLFGLLFALLMSSCQRYPHTVKQVATAPANAGTITNYSDSTITLAAGMHYKRGTLHTLLYGKHYRQAWYTPVPVKVLDIGTAHGGLTPAKMGGSRQTISLRAYNPDSIEYVLRSIDKEPAGALSPRWQKSYVANIARDATSATHPYAALVLPDMAKAIGIYHTTPEIVYIPHDPRLGKFTEQVGGTVALLERRPAGNQQDNPYMGHARKVKSTRSMLTERLSDNDTRVDARNYLRARLFDMLIGDWSRHEDNWRWAELEPEDKAYLYRPVPRDRDNVFYKLHDAPIPWITRLLRFKPHFRTYRRNVPDLAKLNYNARHLDALILAELNQQDWQEIADSVKTALTDEVIENAFKAMPDTIYKLTAAPIVAKVKHHRNNLHKLAQEYYGILAKQAIVVGSDKHEQFVIKPLNKKEVQVQVFKTTKQGQVKELLFDRTYHADDTKELILYGLDGNDQFLLSGEDINPIKISIWGGDGEDTYSTATEKKKKGKRICITDTTYGNNYKTGKAARVKLDDNQRAKDFTGSGWLLHFYLD</sequence>
<dbReference type="EMBL" id="JAAGWD010000004">
    <property type="protein sequence ID" value="NEM98342.1"/>
    <property type="molecule type" value="Genomic_DNA"/>
</dbReference>
<proteinExistence type="predicted"/>
<gene>
    <name evidence="1" type="ORF">GXP69_11600</name>
</gene>